<feature type="signal peptide" evidence="2">
    <location>
        <begin position="1"/>
        <end position="22"/>
    </location>
</feature>
<protein>
    <submittedName>
        <fullName evidence="4">ABC transporter substrate-binding protein</fullName>
    </submittedName>
</protein>
<dbReference type="Proteomes" id="UP000466794">
    <property type="component" value="Unassembled WGS sequence"/>
</dbReference>
<dbReference type="Gene3D" id="3.40.190.10">
    <property type="entry name" value="Periplasmic binding protein-like II"/>
    <property type="match status" value="1"/>
</dbReference>
<dbReference type="AlphaFoldDB" id="A0A7K1V980"/>
<evidence type="ECO:0000256" key="2">
    <source>
        <dbReference type="SAM" id="SignalP"/>
    </source>
</evidence>
<dbReference type="PIRSF" id="PIRSF002741">
    <property type="entry name" value="MppA"/>
    <property type="match status" value="1"/>
</dbReference>
<dbReference type="GO" id="GO:0015833">
    <property type="term" value="P:peptide transport"/>
    <property type="evidence" value="ECO:0007669"/>
    <property type="project" value="TreeGrafter"/>
</dbReference>
<dbReference type="EMBL" id="WRPP01000012">
    <property type="protein sequence ID" value="MVU83136.1"/>
    <property type="molecule type" value="Genomic_DNA"/>
</dbReference>
<dbReference type="Gene3D" id="3.10.105.10">
    <property type="entry name" value="Dipeptide-binding Protein, Domain 3"/>
    <property type="match status" value="1"/>
</dbReference>
<evidence type="ECO:0000313" key="4">
    <source>
        <dbReference type="EMBL" id="MVU83136.1"/>
    </source>
</evidence>
<gene>
    <name evidence="4" type="ORF">GPX89_38595</name>
</gene>
<evidence type="ECO:0000256" key="1">
    <source>
        <dbReference type="ARBA" id="ARBA00022729"/>
    </source>
</evidence>
<dbReference type="RefSeq" id="WP_157392726.1">
    <property type="nucleotide sequence ID" value="NZ_WRPP01000012.1"/>
</dbReference>
<dbReference type="GO" id="GO:1904680">
    <property type="term" value="F:peptide transmembrane transporter activity"/>
    <property type="evidence" value="ECO:0007669"/>
    <property type="project" value="TreeGrafter"/>
</dbReference>
<keyword evidence="5" id="KW-1185">Reference proteome</keyword>
<feature type="chain" id="PRO_5039299064" evidence="2">
    <location>
        <begin position="23"/>
        <end position="546"/>
    </location>
</feature>
<dbReference type="PANTHER" id="PTHR30290">
    <property type="entry name" value="PERIPLASMIC BINDING COMPONENT OF ABC TRANSPORTER"/>
    <property type="match status" value="1"/>
</dbReference>
<dbReference type="GO" id="GO:0042597">
    <property type="term" value="C:periplasmic space"/>
    <property type="evidence" value="ECO:0007669"/>
    <property type="project" value="UniProtKB-ARBA"/>
</dbReference>
<proteinExistence type="predicted"/>
<dbReference type="InterPro" id="IPR000914">
    <property type="entry name" value="SBP_5_dom"/>
</dbReference>
<dbReference type="PANTHER" id="PTHR30290:SF38">
    <property type="entry name" value="D,D-DIPEPTIDE-BINDING PERIPLASMIC PROTEIN DDPA-RELATED"/>
    <property type="match status" value="1"/>
</dbReference>
<dbReference type="SUPFAM" id="SSF53850">
    <property type="entry name" value="Periplasmic binding protein-like II"/>
    <property type="match status" value="1"/>
</dbReference>
<dbReference type="Pfam" id="PF00496">
    <property type="entry name" value="SBP_bac_5"/>
    <property type="match status" value="1"/>
</dbReference>
<evidence type="ECO:0000259" key="3">
    <source>
        <dbReference type="Pfam" id="PF00496"/>
    </source>
</evidence>
<name>A0A7K1V980_9NOCA</name>
<keyword evidence="1 2" id="KW-0732">Signal</keyword>
<dbReference type="InterPro" id="IPR030678">
    <property type="entry name" value="Peptide/Ni-bd"/>
</dbReference>
<dbReference type="GO" id="GO:0043190">
    <property type="term" value="C:ATP-binding cassette (ABC) transporter complex"/>
    <property type="evidence" value="ECO:0007669"/>
    <property type="project" value="InterPro"/>
</dbReference>
<organism evidence="4 5">
    <name type="scientific">Nocardia terrae</name>
    <dbReference type="NCBI Taxonomy" id="2675851"/>
    <lineage>
        <taxon>Bacteria</taxon>
        <taxon>Bacillati</taxon>
        <taxon>Actinomycetota</taxon>
        <taxon>Actinomycetes</taxon>
        <taxon>Mycobacteriales</taxon>
        <taxon>Nocardiaceae</taxon>
        <taxon>Nocardia</taxon>
    </lineage>
</organism>
<sequence>MSARRFPVRRLLALGCAALVLASCSQHETPAAVATHADDYGTPVGDQKVQQGGDLTMGLSNDPDRLDPTTSSSLYTRMVMTTICEKLYDNDASGNLVPQLATELPRFSDDGLTVTIPVRTGVTFADGTPFNAAAVQTSLKRHLTMEGSQRSAELGPIAEVETDGPTQVVLRFRQPFAPITAALADRAGMIMSPTALKEEGKDFGDNPVCVGPFKFAQRTPQTSIVVERDPLYYDAQNVHFDSITYRIMTDPKARAAAVHSGAIQVADTMSPQDADALSTDPRLRLLVSGSFGFQGFYLNIGNVDGAGKTPKQIDTPLAKDSRIRQALSLSIDRQALSDKVFKGWYQPACTGIAPLTSFATQASTQCPVYDPERSRRLLADAGVQTPYPITMQVMNVADQLEYAQALQTAVAAGGFDLRIVPTEYSAMLDAQKRGTYEALLLGWSGRLDPDGNIARFLTTGSTGNYTGYSSPALDDVLGWAAHSTSPARRGALYEQAVRAIQRDNPYIYTYRLRNLTVQSTRVTGIEVYADGAVRLGRAAFVSERNS</sequence>
<evidence type="ECO:0000313" key="5">
    <source>
        <dbReference type="Proteomes" id="UP000466794"/>
    </source>
</evidence>
<dbReference type="Gene3D" id="3.90.76.10">
    <property type="entry name" value="Dipeptide-binding Protein, Domain 1"/>
    <property type="match status" value="1"/>
</dbReference>
<reference evidence="4 5" key="1">
    <citation type="submission" date="2019-12" db="EMBL/GenBank/DDBJ databases">
        <title>Nocardia sp. nov. ET3-3 isolated from soil.</title>
        <authorList>
            <person name="Kanchanasin P."/>
            <person name="Tanasupawat S."/>
            <person name="Yuki M."/>
            <person name="Kudo T."/>
        </authorList>
    </citation>
    <scope>NUCLEOTIDE SEQUENCE [LARGE SCALE GENOMIC DNA]</scope>
    <source>
        <strain evidence="4 5">ET3-3</strain>
    </source>
</reference>
<accession>A0A7K1V980</accession>
<dbReference type="PROSITE" id="PS51257">
    <property type="entry name" value="PROKAR_LIPOPROTEIN"/>
    <property type="match status" value="1"/>
</dbReference>
<comment type="caution">
    <text evidence="4">The sequence shown here is derived from an EMBL/GenBank/DDBJ whole genome shotgun (WGS) entry which is preliminary data.</text>
</comment>
<dbReference type="InterPro" id="IPR039424">
    <property type="entry name" value="SBP_5"/>
</dbReference>
<feature type="domain" description="Solute-binding protein family 5" evidence="3">
    <location>
        <begin position="96"/>
        <end position="462"/>
    </location>
</feature>